<keyword evidence="13 16" id="KW-0472">Membrane</keyword>
<evidence type="ECO:0008006" key="19">
    <source>
        <dbReference type="Google" id="ProtNLM"/>
    </source>
</evidence>
<evidence type="ECO:0000313" key="18">
    <source>
        <dbReference type="Proteomes" id="UP000015104"/>
    </source>
</evidence>
<name>T1KSN9_TETUR</name>
<dbReference type="InterPro" id="IPR001128">
    <property type="entry name" value="Cyt_P450"/>
</dbReference>
<evidence type="ECO:0000256" key="7">
    <source>
        <dbReference type="ARBA" id="ARBA00022723"/>
    </source>
</evidence>
<dbReference type="PROSITE" id="PS00086">
    <property type="entry name" value="CYTOCHROME_P450"/>
    <property type="match status" value="1"/>
</dbReference>
<dbReference type="KEGG" id="tut:107367093"/>
<dbReference type="GO" id="GO:0006082">
    <property type="term" value="P:organic acid metabolic process"/>
    <property type="evidence" value="ECO:0007669"/>
    <property type="project" value="TreeGrafter"/>
</dbReference>
<keyword evidence="9" id="KW-0492">Microsome</keyword>
<sequence>MFLLSLLSSNFISSQLIYNILTGLLTFWFVTYVIPTIKRLFTLPPGPWGLPFVGYLPYLQKHHEYKDLDRLAKKYGPVYSLSLGKDTVIVVNDWDHAKEVFKSDDLLARPEGFGSNVDGASILEMSGEPWRVHRQNTVHLLRDLGLGKSSFENKINEEIEEFLPKLEKGPVKNLFKTFLLTATNTVSILLLGHGFEDDDPVKQTLIDALENASKIGSQFMIFKSGLPRKIERLLIKPADLNLEVLGDYYQQTMAIPKYMQNEIDEHKKKQSKEFEDYIDGYLKEQKKRENSDSNSNVSFTDKTLRSNMVTFYQAGSETVSTTLTWAILYLVKYPEYYEKIRAEISDVIGFERLPDYSDRNQMPMTMAFIYEVHRAASIVGVNLFRAATRDLKIGNYNVPKGATVMVNFWTINHDPSLYIKPDEFDPSRFLTDNGTKAIKPPFLNPFSKGKRGCPGEGFANVELFLYLVSIVQRYKIECEPGSTITFESDYVSTRKPISLPSLIFTKVSE</sequence>
<dbReference type="STRING" id="32264.T1KSN9"/>
<keyword evidence="6 14" id="KW-0349">Heme</keyword>
<dbReference type="Proteomes" id="UP000015104">
    <property type="component" value="Unassembled WGS sequence"/>
</dbReference>
<evidence type="ECO:0000256" key="11">
    <source>
        <dbReference type="ARBA" id="ARBA00023004"/>
    </source>
</evidence>
<evidence type="ECO:0000256" key="9">
    <source>
        <dbReference type="ARBA" id="ARBA00022848"/>
    </source>
</evidence>
<keyword evidence="11 14" id="KW-0408">Iron</keyword>
<dbReference type="GO" id="GO:0005789">
    <property type="term" value="C:endoplasmic reticulum membrane"/>
    <property type="evidence" value="ECO:0007669"/>
    <property type="project" value="UniProtKB-SubCell"/>
</dbReference>
<evidence type="ECO:0000256" key="16">
    <source>
        <dbReference type="SAM" id="Phobius"/>
    </source>
</evidence>
<evidence type="ECO:0000256" key="14">
    <source>
        <dbReference type="PIRSR" id="PIRSR602401-1"/>
    </source>
</evidence>
<evidence type="ECO:0000256" key="5">
    <source>
        <dbReference type="ARBA" id="ARBA00010617"/>
    </source>
</evidence>
<dbReference type="InterPro" id="IPR036396">
    <property type="entry name" value="Cyt_P450_sf"/>
</dbReference>
<feature type="binding site" description="axial binding residue" evidence="14">
    <location>
        <position position="453"/>
    </location>
    <ligand>
        <name>heme</name>
        <dbReference type="ChEBI" id="CHEBI:30413"/>
    </ligand>
    <ligandPart>
        <name>Fe</name>
        <dbReference type="ChEBI" id="CHEBI:18248"/>
    </ligandPart>
</feature>
<feature type="transmembrane region" description="Helical" evidence="16">
    <location>
        <begin position="16"/>
        <end position="34"/>
    </location>
</feature>
<comment type="subcellular location">
    <subcellularLocation>
        <location evidence="4">Endoplasmic reticulum membrane</location>
        <topology evidence="4">Peripheral membrane protein</topology>
    </subcellularLocation>
    <subcellularLocation>
        <location evidence="3">Microsome membrane</location>
        <topology evidence="3">Peripheral membrane protein</topology>
    </subcellularLocation>
</comment>
<dbReference type="PRINTS" id="PR00463">
    <property type="entry name" value="EP450I"/>
</dbReference>
<dbReference type="InterPro" id="IPR002401">
    <property type="entry name" value="Cyt_P450_E_grp-I"/>
</dbReference>
<dbReference type="InterPro" id="IPR017972">
    <property type="entry name" value="Cyt_P450_CS"/>
</dbReference>
<accession>T1KSN9</accession>
<dbReference type="GO" id="GO:0020037">
    <property type="term" value="F:heme binding"/>
    <property type="evidence" value="ECO:0007669"/>
    <property type="project" value="InterPro"/>
</dbReference>
<evidence type="ECO:0000313" key="17">
    <source>
        <dbReference type="EnsemblMetazoa" id="tetur20g00290.1"/>
    </source>
</evidence>
<dbReference type="OMA" id="RWIENIF"/>
<keyword evidence="8" id="KW-0256">Endoplasmic reticulum</keyword>
<keyword evidence="18" id="KW-1185">Reference proteome</keyword>
<dbReference type="Pfam" id="PF00067">
    <property type="entry name" value="p450"/>
    <property type="match status" value="1"/>
</dbReference>
<comment type="similarity">
    <text evidence="5 15">Belongs to the cytochrome P450 family.</text>
</comment>
<keyword evidence="16" id="KW-1133">Transmembrane helix</keyword>
<dbReference type="EMBL" id="CAEY01000505">
    <property type="status" value="NOT_ANNOTATED_CDS"/>
    <property type="molecule type" value="Genomic_DNA"/>
</dbReference>
<dbReference type="PANTHER" id="PTHR24300">
    <property type="entry name" value="CYTOCHROME P450 508A4-RELATED"/>
    <property type="match status" value="1"/>
</dbReference>
<dbReference type="GO" id="GO:0006805">
    <property type="term" value="P:xenobiotic metabolic process"/>
    <property type="evidence" value="ECO:0007669"/>
    <property type="project" value="TreeGrafter"/>
</dbReference>
<dbReference type="eggNOG" id="KOG0156">
    <property type="taxonomic scope" value="Eukaryota"/>
</dbReference>
<proteinExistence type="inferred from homology"/>
<keyword evidence="10 15" id="KW-0560">Oxidoreductase</keyword>
<comment type="function">
    <text evidence="2">May be involved in the metabolism of insect hormones and in the breakdown of synthetic insecticides.</text>
</comment>
<keyword evidence="16" id="KW-0812">Transmembrane</keyword>
<gene>
    <name evidence="17" type="primary">107367093</name>
</gene>
<evidence type="ECO:0000256" key="13">
    <source>
        <dbReference type="ARBA" id="ARBA00023136"/>
    </source>
</evidence>
<reference evidence="17" key="2">
    <citation type="submission" date="2015-06" db="UniProtKB">
        <authorList>
            <consortium name="EnsemblMetazoa"/>
        </authorList>
    </citation>
    <scope>IDENTIFICATION</scope>
</reference>
<protein>
    <recommendedName>
        <fullName evidence="19">Cytochrome P450</fullName>
    </recommendedName>
</protein>
<dbReference type="InterPro" id="IPR050182">
    <property type="entry name" value="Cytochrome_P450_fam2"/>
</dbReference>
<dbReference type="OrthoDB" id="6507093at2759"/>
<dbReference type="Gene3D" id="1.10.630.10">
    <property type="entry name" value="Cytochrome P450"/>
    <property type="match status" value="1"/>
</dbReference>
<keyword evidence="7 14" id="KW-0479">Metal-binding</keyword>
<dbReference type="GO" id="GO:0005506">
    <property type="term" value="F:iron ion binding"/>
    <property type="evidence" value="ECO:0007669"/>
    <property type="project" value="InterPro"/>
</dbReference>
<evidence type="ECO:0000256" key="15">
    <source>
        <dbReference type="RuleBase" id="RU000461"/>
    </source>
</evidence>
<dbReference type="GO" id="GO:0016712">
    <property type="term" value="F:oxidoreductase activity, acting on paired donors, with incorporation or reduction of molecular oxygen, reduced flavin or flavoprotein as one donor, and incorporation of one atom of oxygen"/>
    <property type="evidence" value="ECO:0007669"/>
    <property type="project" value="TreeGrafter"/>
</dbReference>
<dbReference type="SUPFAM" id="SSF48264">
    <property type="entry name" value="Cytochrome P450"/>
    <property type="match status" value="1"/>
</dbReference>
<dbReference type="EnsemblMetazoa" id="tetur20g00290.1">
    <property type="protein sequence ID" value="tetur20g00290.1"/>
    <property type="gene ID" value="tetur20g00290"/>
</dbReference>
<evidence type="ECO:0000256" key="2">
    <source>
        <dbReference type="ARBA" id="ARBA00003690"/>
    </source>
</evidence>
<dbReference type="HOGENOM" id="CLU_001570_22_0_1"/>
<evidence type="ECO:0000256" key="8">
    <source>
        <dbReference type="ARBA" id="ARBA00022824"/>
    </source>
</evidence>
<dbReference type="PANTHER" id="PTHR24300:SF375">
    <property type="entry name" value="CYTOCHROME P450 FAMILY"/>
    <property type="match status" value="1"/>
</dbReference>
<evidence type="ECO:0000256" key="6">
    <source>
        <dbReference type="ARBA" id="ARBA00022617"/>
    </source>
</evidence>
<dbReference type="PRINTS" id="PR00385">
    <property type="entry name" value="P450"/>
</dbReference>
<comment type="cofactor">
    <cofactor evidence="1 14">
        <name>heme</name>
        <dbReference type="ChEBI" id="CHEBI:30413"/>
    </cofactor>
</comment>
<evidence type="ECO:0000256" key="1">
    <source>
        <dbReference type="ARBA" id="ARBA00001971"/>
    </source>
</evidence>
<reference evidence="18" key="1">
    <citation type="submission" date="2011-08" db="EMBL/GenBank/DDBJ databases">
        <authorList>
            <person name="Rombauts S."/>
        </authorList>
    </citation>
    <scope>NUCLEOTIDE SEQUENCE</scope>
    <source>
        <strain evidence="18">London</strain>
    </source>
</reference>
<dbReference type="FunFam" id="1.10.630.10:FF:000238">
    <property type="entry name" value="Cytochrome P450 2A6"/>
    <property type="match status" value="1"/>
</dbReference>
<evidence type="ECO:0000256" key="4">
    <source>
        <dbReference type="ARBA" id="ARBA00004406"/>
    </source>
</evidence>
<keyword evidence="12 15" id="KW-0503">Monooxygenase</keyword>
<organism evidence="17 18">
    <name type="scientific">Tetranychus urticae</name>
    <name type="common">Two-spotted spider mite</name>
    <dbReference type="NCBI Taxonomy" id="32264"/>
    <lineage>
        <taxon>Eukaryota</taxon>
        <taxon>Metazoa</taxon>
        <taxon>Ecdysozoa</taxon>
        <taxon>Arthropoda</taxon>
        <taxon>Chelicerata</taxon>
        <taxon>Arachnida</taxon>
        <taxon>Acari</taxon>
        <taxon>Acariformes</taxon>
        <taxon>Trombidiformes</taxon>
        <taxon>Prostigmata</taxon>
        <taxon>Eleutherengona</taxon>
        <taxon>Raphignathae</taxon>
        <taxon>Tetranychoidea</taxon>
        <taxon>Tetranychidae</taxon>
        <taxon>Tetranychus</taxon>
    </lineage>
</organism>
<evidence type="ECO:0000256" key="10">
    <source>
        <dbReference type="ARBA" id="ARBA00023002"/>
    </source>
</evidence>
<evidence type="ECO:0000256" key="12">
    <source>
        <dbReference type="ARBA" id="ARBA00023033"/>
    </source>
</evidence>
<evidence type="ECO:0000256" key="3">
    <source>
        <dbReference type="ARBA" id="ARBA00004174"/>
    </source>
</evidence>
<dbReference type="AlphaFoldDB" id="T1KSN9"/>